<comment type="caution">
    <text evidence="1">The sequence shown here is derived from an EMBL/GenBank/DDBJ whole genome shotgun (WGS) entry which is preliminary data.</text>
</comment>
<gene>
    <name evidence="1" type="ORF">MILVUS5_LOCUS30224</name>
</gene>
<dbReference type="EMBL" id="CASHSV030000513">
    <property type="protein sequence ID" value="CAJ2665199.1"/>
    <property type="molecule type" value="Genomic_DNA"/>
</dbReference>
<proteinExistence type="predicted"/>
<name>A0ACB0L9U9_TRIPR</name>
<accession>A0ACB0L9U9</accession>
<evidence type="ECO:0000313" key="1">
    <source>
        <dbReference type="EMBL" id="CAJ2665199.1"/>
    </source>
</evidence>
<sequence>MAASFFFVTTTILFVSILINIASCISDIDSLLKLKNSLQNTDVVLSSWNTSAPPCTGGDANWSGVLCYKGHVWGFKLENMNLKGNIDVDSIKDLPYIRTLSLMNNQFDTPWPDLNKLSGLKTLYLSNNKFSGEIPEDAFHGMQWLKKIHLSNNQFTGPIPTSLSSLPRLISLRLDGNGFNGPIPEFRKPLKSFSAANNQLEGEIPASLSNIPASSFSGNAKLCGAPLGACFPEKKSLSISVSRIVVVVLVSLAMFVIAAVIILVLIRRRKKKAEQEQQESGVVIGVVANTSSRDSTAQKKGSSSSPNDISDDQGSIRSRGTSNGSRSMRLSFVREEISEQFDLQDLLRASAEILGSGCYSSSYKAAMLTGPTVVVKRFKQMNNVDRQEFREHMRRLGRLNHPNLLPLLAYYYKRDEKLFITDFVRNGSLAIRLHGYQAIGQESLDWPTRLKIVKGVAKGIEYLYKEMPNLIAPHGHLKSSNVLLSESLEPLLTDYGLVPVINQEIAPEIMVIYKSPEYLQQGRVTKKTDVWSLGILILEIVTGKFPANFIQGSELSLANWVESIAPEAWSSEVFDKDMALTSNSEGEMVKLLKIALACSDMDVDRRLDLKEAVSRIQEIQEDTINEDDMYSSS</sequence>
<reference evidence="1" key="1">
    <citation type="submission" date="2023-10" db="EMBL/GenBank/DDBJ databases">
        <authorList>
            <person name="Rodriguez Cubillos JULIANA M."/>
            <person name="De Vega J."/>
        </authorList>
    </citation>
    <scope>NUCLEOTIDE SEQUENCE</scope>
</reference>
<evidence type="ECO:0000313" key="2">
    <source>
        <dbReference type="Proteomes" id="UP001177021"/>
    </source>
</evidence>
<protein>
    <submittedName>
        <fullName evidence="1">Uncharacterized protein</fullName>
    </submittedName>
</protein>
<organism evidence="1 2">
    <name type="scientific">Trifolium pratense</name>
    <name type="common">Red clover</name>
    <dbReference type="NCBI Taxonomy" id="57577"/>
    <lineage>
        <taxon>Eukaryota</taxon>
        <taxon>Viridiplantae</taxon>
        <taxon>Streptophyta</taxon>
        <taxon>Embryophyta</taxon>
        <taxon>Tracheophyta</taxon>
        <taxon>Spermatophyta</taxon>
        <taxon>Magnoliopsida</taxon>
        <taxon>eudicotyledons</taxon>
        <taxon>Gunneridae</taxon>
        <taxon>Pentapetalae</taxon>
        <taxon>rosids</taxon>
        <taxon>fabids</taxon>
        <taxon>Fabales</taxon>
        <taxon>Fabaceae</taxon>
        <taxon>Papilionoideae</taxon>
        <taxon>50 kb inversion clade</taxon>
        <taxon>NPAAA clade</taxon>
        <taxon>Hologalegina</taxon>
        <taxon>IRL clade</taxon>
        <taxon>Trifolieae</taxon>
        <taxon>Trifolium</taxon>
    </lineage>
</organism>
<dbReference type="Proteomes" id="UP001177021">
    <property type="component" value="Unassembled WGS sequence"/>
</dbReference>
<keyword evidence="2" id="KW-1185">Reference proteome</keyword>